<accession>A0A7W6DR89</accession>
<evidence type="ECO:0000313" key="2">
    <source>
        <dbReference type="Proteomes" id="UP000541426"/>
    </source>
</evidence>
<evidence type="ECO:0000313" key="1">
    <source>
        <dbReference type="EMBL" id="MBB3987683.1"/>
    </source>
</evidence>
<dbReference type="AlphaFoldDB" id="A0A7W6DR89"/>
<proteinExistence type="predicted"/>
<name>A0A7W6DR89_9RHOB</name>
<protein>
    <submittedName>
        <fullName evidence="1">Uncharacterized protein</fullName>
    </submittedName>
</protein>
<keyword evidence="2" id="KW-1185">Reference proteome</keyword>
<organism evidence="1 2">
    <name type="scientific">Sagittula marina</name>
    <dbReference type="NCBI Taxonomy" id="943940"/>
    <lineage>
        <taxon>Bacteria</taxon>
        <taxon>Pseudomonadati</taxon>
        <taxon>Pseudomonadota</taxon>
        <taxon>Alphaproteobacteria</taxon>
        <taxon>Rhodobacterales</taxon>
        <taxon>Roseobacteraceae</taxon>
        <taxon>Sagittula</taxon>
    </lineage>
</organism>
<reference evidence="1 2" key="1">
    <citation type="submission" date="2020-08" db="EMBL/GenBank/DDBJ databases">
        <title>Genomic Encyclopedia of Type Strains, Phase IV (KMG-IV): sequencing the most valuable type-strain genomes for metagenomic binning, comparative biology and taxonomic classification.</title>
        <authorList>
            <person name="Goeker M."/>
        </authorList>
    </citation>
    <scope>NUCLEOTIDE SEQUENCE [LARGE SCALE GENOMIC DNA]</scope>
    <source>
        <strain evidence="1 2">DSM 102235</strain>
    </source>
</reference>
<dbReference type="EMBL" id="JACIEJ010000012">
    <property type="protein sequence ID" value="MBB3987683.1"/>
    <property type="molecule type" value="Genomic_DNA"/>
</dbReference>
<dbReference type="Proteomes" id="UP000541426">
    <property type="component" value="Unassembled WGS sequence"/>
</dbReference>
<comment type="caution">
    <text evidence="1">The sequence shown here is derived from an EMBL/GenBank/DDBJ whole genome shotgun (WGS) entry which is preliminary data.</text>
</comment>
<gene>
    <name evidence="1" type="ORF">GGQ68_004036</name>
</gene>
<sequence>MLVPLIAFETISSVYGESFAKTWFQPIKLVQR</sequence>